<evidence type="ECO:0000256" key="2">
    <source>
        <dbReference type="SAM" id="Phobius"/>
    </source>
</evidence>
<accession>A0A9W9S1E2</accession>
<dbReference type="Proteomes" id="UP001147782">
    <property type="component" value="Unassembled WGS sequence"/>
</dbReference>
<dbReference type="AlphaFoldDB" id="A0A9W9S1E2"/>
<feature type="region of interest" description="Disordered" evidence="1">
    <location>
        <begin position="217"/>
        <end position="252"/>
    </location>
</feature>
<feature type="compositionally biased region" description="Polar residues" evidence="1">
    <location>
        <begin position="387"/>
        <end position="396"/>
    </location>
</feature>
<proteinExistence type="predicted"/>
<gene>
    <name evidence="3" type="ORF">N7496_008614</name>
</gene>
<feature type="compositionally biased region" description="Polar residues" evidence="1">
    <location>
        <begin position="132"/>
        <end position="141"/>
    </location>
</feature>
<sequence>MFKALSRNPSMSGYAVSGVPSSADFGSMSLSPTTVVAITSVVTETVHPTLIITEVTTVGTSQLGTSLSAGQQQSEESPGPTIQAATVQTEASQTSQTQTVQLAYSTTSQLTVLSPETTATWSWSTADLVSSSSPAGQTSVSLPPVVGHSLGDGQTSSSELVPVLSSSTTSALSSTAFSTATTSSVLGATTTSLTATSTPTSRSTLVTSSLAETTFTSVSSHSSSSSPSLSPSSSSSAVITSGSESTNGQFSHSNSDSHLGAIVGGPIGGAVFVALALLACTLFRRRRRRAPTKPQGSPGGDLRPNSNDSLTTFRGVHGWHSQQNSQSEFLMDPVFSPRGNTVLSAPAPNQEVPNNTMYQARDSRRDHFSDPELSPVSPIINIHPPSRTASNYSQRSGDGGLKFLEKHDFHPSTPSSRYESIYYPDEGSFTPSLPEEDKLAPRDNRKTRLSTRSDPFDLEMPPKALHEWPLPPHPTPWGDKF</sequence>
<keyword evidence="2" id="KW-0472">Membrane</keyword>
<keyword evidence="4" id="KW-1185">Reference proteome</keyword>
<feature type="compositionally biased region" description="Low complexity" evidence="1">
    <location>
        <begin position="217"/>
        <end position="246"/>
    </location>
</feature>
<comment type="caution">
    <text evidence="3">The sequence shown here is derived from an EMBL/GenBank/DDBJ whole genome shotgun (WGS) entry which is preliminary data.</text>
</comment>
<evidence type="ECO:0000313" key="4">
    <source>
        <dbReference type="Proteomes" id="UP001147782"/>
    </source>
</evidence>
<dbReference type="OrthoDB" id="4369808at2759"/>
<organism evidence="3 4">
    <name type="scientific">Penicillium cataractarum</name>
    <dbReference type="NCBI Taxonomy" id="2100454"/>
    <lineage>
        <taxon>Eukaryota</taxon>
        <taxon>Fungi</taxon>
        <taxon>Dikarya</taxon>
        <taxon>Ascomycota</taxon>
        <taxon>Pezizomycotina</taxon>
        <taxon>Eurotiomycetes</taxon>
        <taxon>Eurotiomycetidae</taxon>
        <taxon>Eurotiales</taxon>
        <taxon>Aspergillaceae</taxon>
        <taxon>Penicillium</taxon>
    </lineage>
</organism>
<feature type="region of interest" description="Disordered" evidence="1">
    <location>
        <begin position="364"/>
        <end position="481"/>
    </location>
</feature>
<feature type="region of interest" description="Disordered" evidence="1">
    <location>
        <begin position="132"/>
        <end position="162"/>
    </location>
</feature>
<dbReference type="EMBL" id="JAPZBS010000007">
    <property type="protein sequence ID" value="KAJ5368854.1"/>
    <property type="molecule type" value="Genomic_DNA"/>
</dbReference>
<reference evidence="3" key="2">
    <citation type="journal article" date="2023" name="IMA Fungus">
        <title>Comparative genomic study of the Penicillium genus elucidates a diverse pangenome and 15 lateral gene transfer events.</title>
        <authorList>
            <person name="Petersen C."/>
            <person name="Sorensen T."/>
            <person name="Nielsen M.R."/>
            <person name="Sondergaard T.E."/>
            <person name="Sorensen J.L."/>
            <person name="Fitzpatrick D.A."/>
            <person name="Frisvad J.C."/>
            <person name="Nielsen K.L."/>
        </authorList>
    </citation>
    <scope>NUCLEOTIDE SEQUENCE</scope>
    <source>
        <strain evidence="3">IBT 29864</strain>
    </source>
</reference>
<protein>
    <submittedName>
        <fullName evidence="3">Uncharacterized protein</fullName>
    </submittedName>
</protein>
<keyword evidence="2" id="KW-1133">Transmembrane helix</keyword>
<feature type="transmembrane region" description="Helical" evidence="2">
    <location>
        <begin position="259"/>
        <end position="283"/>
    </location>
</feature>
<reference evidence="3" key="1">
    <citation type="submission" date="2022-11" db="EMBL/GenBank/DDBJ databases">
        <authorList>
            <person name="Petersen C."/>
        </authorList>
    </citation>
    <scope>NUCLEOTIDE SEQUENCE</scope>
    <source>
        <strain evidence="3">IBT 29864</strain>
    </source>
</reference>
<name>A0A9W9S1E2_9EURO</name>
<evidence type="ECO:0000256" key="1">
    <source>
        <dbReference type="SAM" id="MobiDB-lite"/>
    </source>
</evidence>
<feature type="region of interest" description="Disordered" evidence="1">
    <location>
        <begin position="288"/>
        <end position="314"/>
    </location>
</feature>
<evidence type="ECO:0000313" key="3">
    <source>
        <dbReference type="EMBL" id="KAJ5368854.1"/>
    </source>
</evidence>
<keyword evidence="2" id="KW-0812">Transmembrane</keyword>
<feature type="compositionally biased region" description="Basic and acidic residues" evidence="1">
    <location>
        <begin position="435"/>
        <end position="446"/>
    </location>
</feature>
<dbReference type="GeneID" id="81440712"/>
<dbReference type="RefSeq" id="XP_056553596.1">
    <property type="nucleotide sequence ID" value="XM_056701533.1"/>
</dbReference>